<comment type="cofactor">
    <cofactor evidence="10">
        <name>Mg(2+)</name>
        <dbReference type="ChEBI" id="CHEBI:18420"/>
    </cofactor>
    <cofactor evidence="10">
        <name>Mn(2+)</name>
        <dbReference type="ChEBI" id="CHEBI:29035"/>
    </cofactor>
</comment>
<evidence type="ECO:0000256" key="7">
    <source>
        <dbReference type="ARBA" id="ARBA00023125"/>
    </source>
</evidence>
<dbReference type="InterPro" id="IPR042211">
    <property type="entry name" value="CRISPR-assoc_Cas1_N"/>
</dbReference>
<dbReference type="Gene3D" id="1.20.120.920">
    <property type="entry name" value="CRISPR-associated endonuclease Cas1, C-terminal domain"/>
    <property type="match status" value="1"/>
</dbReference>
<evidence type="ECO:0000313" key="12">
    <source>
        <dbReference type="Proteomes" id="UP000320386"/>
    </source>
</evidence>
<dbReference type="InterPro" id="IPR050646">
    <property type="entry name" value="Cas1"/>
</dbReference>
<protein>
    <recommendedName>
        <fullName evidence="10">CRISPR-associated endonuclease Cas1</fullName>
        <ecNumber evidence="10">3.1.-.-</ecNumber>
    </recommendedName>
</protein>
<keyword evidence="8 10" id="KW-0464">Manganese</keyword>
<reference evidence="11 12" key="1">
    <citation type="submission" date="2019-02" db="EMBL/GenBank/DDBJ databases">
        <title>Deep-cultivation of Planctomycetes and their phenomic and genomic characterization uncovers novel biology.</title>
        <authorList>
            <person name="Wiegand S."/>
            <person name="Jogler M."/>
            <person name="Boedeker C."/>
            <person name="Pinto D."/>
            <person name="Vollmers J."/>
            <person name="Rivas-Marin E."/>
            <person name="Kohn T."/>
            <person name="Peeters S.H."/>
            <person name="Heuer A."/>
            <person name="Rast P."/>
            <person name="Oberbeckmann S."/>
            <person name="Bunk B."/>
            <person name="Jeske O."/>
            <person name="Meyerdierks A."/>
            <person name="Storesund J.E."/>
            <person name="Kallscheuer N."/>
            <person name="Luecker S."/>
            <person name="Lage O.M."/>
            <person name="Pohl T."/>
            <person name="Merkel B.J."/>
            <person name="Hornburger P."/>
            <person name="Mueller R.-W."/>
            <person name="Bruemmer F."/>
            <person name="Labrenz M."/>
            <person name="Spormann A.M."/>
            <person name="Op den Camp H."/>
            <person name="Overmann J."/>
            <person name="Amann R."/>
            <person name="Jetten M.S.M."/>
            <person name="Mascher T."/>
            <person name="Medema M.H."/>
            <person name="Devos D.P."/>
            <person name="Kaster A.-K."/>
            <person name="Ovreas L."/>
            <person name="Rohde M."/>
            <person name="Galperin M.Y."/>
            <person name="Jogler C."/>
        </authorList>
    </citation>
    <scope>NUCLEOTIDE SEQUENCE [LARGE SCALE GENOMIC DNA]</scope>
    <source>
        <strain evidence="11 12">Pan265</strain>
    </source>
</reference>
<comment type="similarity">
    <text evidence="10">Belongs to the CRISPR-associated endonuclease Cas1 family.</text>
</comment>
<sequence>MKHHLNTLFVQTDGTWLRKEGQNILVCVDDETKLRVPIHTIGGVVCFGRINASTAVLTLCAEAGVAVSFLSGTGRLQARVTGFTPGNVLLRRDQYRAADDDARCLTIAGPMVAAKIANSRTTLMRGIRDHGDAEGRLAAACARMAPNAEAALSAESLDHLRGIEGEAANAYFAVLSNLVTIKSEDREAFIMQGRSKRPPRDRFNCILSFLYAMLGHDARSACEACGLDPAVGFLHRDRPGRPSLALDLMEELRSFLCDRLALSLINRRQLTRKDFEAIEGGAIRFTDQTRRTVLAAYQNRKQETIQHPYLQESTTVGLLIHLQARLLSRVLRGELDTYPAFIWR</sequence>
<dbReference type="InterPro" id="IPR042206">
    <property type="entry name" value="CRISPR-assoc_Cas1_C"/>
</dbReference>
<dbReference type="PANTHER" id="PTHR34353">
    <property type="entry name" value="CRISPR-ASSOCIATED ENDONUCLEASE CAS1 1"/>
    <property type="match status" value="1"/>
</dbReference>
<keyword evidence="3 10" id="KW-0255">Endonuclease</keyword>
<keyword evidence="5 10" id="KW-0460">Magnesium</keyword>
<feature type="binding site" evidence="10">
    <location>
        <position position="164"/>
    </location>
    <ligand>
        <name>Mn(2+)</name>
        <dbReference type="ChEBI" id="CHEBI:29035"/>
    </ligand>
</feature>
<evidence type="ECO:0000256" key="2">
    <source>
        <dbReference type="ARBA" id="ARBA00022723"/>
    </source>
</evidence>
<organism evidence="11 12">
    <name type="scientific">Mucisphaera calidilacus</name>
    <dbReference type="NCBI Taxonomy" id="2527982"/>
    <lineage>
        <taxon>Bacteria</taxon>
        <taxon>Pseudomonadati</taxon>
        <taxon>Planctomycetota</taxon>
        <taxon>Phycisphaerae</taxon>
        <taxon>Phycisphaerales</taxon>
        <taxon>Phycisphaeraceae</taxon>
        <taxon>Mucisphaera</taxon>
    </lineage>
</organism>
<dbReference type="GO" id="GO:0016787">
    <property type="term" value="F:hydrolase activity"/>
    <property type="evidence" value="ECO:0007669"/>
    <property type="project" value="UniProtKB-KW"/>
</dbReference>
<dbReference type="KEGG" id="mcad:Pan265_24940"/>
<accession>A0A518C075</accession>
<dbReference type="HAMAP" id="MF_01470">
    <property type="entry name" value="Cas1"/>
    <property type="match status" value="1"/>
</dbReference>
<evidence type="ECO:0000256" key="5">
    <source>
        <dbReference type="ARBA" id="ARBA00022842"/>
    </source>
</evidence>
<dbReference type="NCBIfam" id="TIGR00287">
    <property type="entry name" value="cas1"/>
    <property type="match status" value="1"/>
</dbReference>
<proteinExistence type="inferred from homology"/>
<dbReference type="OrthoDB" id="9803119at2"/>
<dbReference type="EC" id="3.1.-.-" evidence="10"/>
<gene>
    <name evidence="11" type="primary">cas4-cas1</name>
    <name evidence="10" type="synonym">cas1</name>
    <name evidence="11" type="ORF">Pan265_24940</name>
</gene>
<feature type="binding site" evidence="10">
    <location>
        <position position="235"/>
    </location>
    <ligand>
        <name>Mn(2+)</name>
        <dbReference type="ChEBI" id="CHEBI:29035"/>
    </ligand>
</feature>
<dbReference type="Gene3D" id="3.100.10.20">
    <property type="entry name" value="CRISPR-associated endonuclease Cas1, N-terminal domain"/>
    <property type="match status" value="1"/>
</dbReference>
<dbReference type="EMBL" id="CP036280">
    <property type="protein sequence ID" value="QDU72622.1"/>
    <property type="molecule type" value="Genomic_DNA"/>
</dbReference>
<dbReference type="AlphaFoldDB" id="A0A518C075"/>
<keyword evidence="4 10" id="KW-0378">Hydrolase</keyword>
<dbReference type="CDD" id="cd09721">
    <property type="entry name" value="Cas1_I-C"/>
    <property type="match status" value="1"/>
</dbReference>
<keyword evidence="12" id="KW-1185">Reference proteome</keyword>
<dbReference type="GO" id="GO:0051607">
    <property type="term" value="P:defense response to virus"/>
    <property type="evidence" value="ECO:0007669"/>
    <property type="project" value="UniProtKB-UniRule"/>
</dbReference>
<dbReference type="GO" id="GO:0043571">
    <property type="term" value="P:maintenance of CRISPR repeat elements"/>
    <property type="evidence" value="ECO:0007669"/>
    <property type="project" value="UniProtKB-UniRule"/>
</dbReference>
<dbReference type="PANTHER" id="PTHR34353:SF2">
    <property type="entry name" value="CRISPR-ASSOCIATED ENDONUCLEASE CAS1 1"/>
    <property type="match status" value="1"/>
</dbReference>
<feature type="binding site" evidence="10">
    <location>
        <position position="250"/>
    </location>
    <ligand>
        <name>Mn(2+)</name>
        <dbReference type="ChEBI" id="CHEBI:29035"/>
    </ligand>
</feature>
<evidence type="ECO:0000256" key="3">
    <source>
        <dbReference type="ARBA" id="ARBA00022759"/>
    </source>
</evidence>
<evidence type="ECO:0000256" key="1">
    <source>
        <dbReference type="ARBA" id="ARBA00022722"/>
    </source>
</evidence>
<keyword evidence="1 10" id="KW-0540">Nuclease</keyword>
<keyword evidence="2 10" id="KW-0479">Metal-binding</keyword>
<comment type="subunit">
    <text evidence="9 10">Homodimer, forms a heterotetramer with a Cas2 homodimer.</text>
</comment>
<evidence type="ECO:0000256" key="10">
    <source>
        <dbReference type="HAMAP-Rule" id="MF_01470"/>
    </source>
</evidence>
<dbReference type="GO" id="GO:0046872">
    <property type="term" value="F:metal ion binding"/>
    <property type="evidence" value="ECO:0007669"/>
    <property type="project" value="UniProtKB-UniRule"/>
</dbReference>
<name>A0A518C075_9BACT</name>
<comment type="function">
    <text evidence="10">CRISPR (clustered regularly interspaced short palindromic repeat), is an adaptive immune system that provides protection against mobile genetic elements (viruses, transposable elements and conjugative plasmids). CRISPR clusters contain spacers, sequences complementary to antecedent mobile elements, and target invading nucleic acids. CRISPR clusters are transcribed and processed into CRISPR RNA (crRNA). Acts as a dsDNA endonuclease. Involved in the integration of spacer DNA into the CRISPR cassette.</text>
</comment>
<keyword evidence="6 10" id="KW-0051">Antiviral defense</keyword>
<evidence type="ECO:0000256" key="8">
    <source>
        <dbReference type="ARBA" id="ARBA00023211"/>
    </source>
</evidence>
<keyword evidence="7 10" id="KW-0238">DNA-binding</keyword>
<dbReference type="InterPro" id="IPR002729">
    <property type="entry name" value="CRISPR-assoc_Cas1"/>
</dbReference>
<evidence type="ECO:0000313" key="11">
    <source>
        <dbReference type="EMBL" id="QDU72622.1"/>
    </source>
</evidence>
<evidence type="ECO:0000256" key="6">
    <source>
        <dbReference type="ARBA" id="ARBA00023118"/>
    </source>
</evidence>
<evidence type="ECO:0000256" key="9">
    <source>
        <dbReference type="ARBA" id="ARBA00038592"/>
    </source>
</evidence>
<dbReference type="NCBIfam" id="TIGR03640">
    <property type="entry name" value="cas1_DVULG"/>
    <property type="match status" value="1"/>
</dbReference>
<dbReference type="RefSeq" id="WP_145446791.1">
    <property type="nucleotide sequence ID" value="NZ_CP036280.1"/>
</dbReference>
<evidence type="ECO:0000256" key="4">
    <source>
        <dbReference type="ARBA" id="ARBA00022801"/>
    </source>
</evidence>
<dbReference type="Proteomes" id="UP000320386">
    <property type="component" value="Chromosome"/>
</dbReference>
<dbReference type="InterPro" id="IPR019856">
    <property type="entry name" value="CRISPR-assoc_Cas1_DVULG"/>
</dbReference>
<dbReference type="Pfam" id="PF01867">
    <property type="entry name" value="Cas_Cas1"/>
    <property type="match status" value="1"/>
</dbReference>
<dbReference type="GO" id="GO:0004520">
    <property type="term" value="F:DNA endonuclease activity"/>
    <property type="evidence" value="ECO:0007669"/>
    <property type="project" value="InterPro"/>
</dbReference>
<dbReference type="GO" id="GO:0003677">
    <property type="term" value="F:DNA binding"/>
    <property type="evidence" value="ECO:0007669"/>
    <property type="project" value="UniProtKB-KW"/>
</dbReference>